<proteinExistence type="predicted"/>
<dbReference type="InterPro" id="IPR004360">
    <property type="entry name" value="Glyas_Fos-R_dOase_dom"/>
</dbReference>
<evidence type="ECO:0000313" key="2">
    <source>
        <dbReference type="EMBL" id="KAK0620968.1"/>
    </source>
</evidence>
<dbReference type="PANTHER" id="PTHR33993:SF2">
    <property type="entry name" value="VOC DOMAIN-CONTAINING PROTEIN"/>
    <property type="match status" value="1"/>
</dbReference>
<dbReference type="InterPro" id="IPR029068">
    <property type="entry name" value="Glyas_Bleomycin-R_OHBP_Dase"/>
</dbReference>
<keyword evidence="3" id="KW-1185">Reference proteome</keyword>
<evidence type="ECO:0000313" key="3">
    <source>
        <dbReference type="Proteomes" id="UP001175000"/>
    </source>
</evidence>
<dbReference type="Pfam" id="PF00903">
    <property type="entry name" value="Glyoxalase"/>
    <property type="match status" value="1"/>
</dbReference>
<dbReference type="Proteomes" id="UP001175000">
    <property type="component" value="Unassembled WGS sequence"/>
</dbReference>
<dbReference type="SUPFAM" id="SSF54593">
    <property type="entry name" value="Glyoxalase/Bleomycin resistance protein/Dihydroxybiphenyl dioxygenase"/>
    <property type="match status" value="1"/>
</dbReference>
<sequence length="153" mass="17091">MATTVSEFTPLLPAYHPGEVMFIDVPVSNLDRAMTFYRKVFDWQIRPDLPPFPGRTEGISSHYLFHKGSIAGSFTVMEDSKDVLQAGVVQGSPKQRMAFYLFTEDIEETLVNLEKYGGTVHRKMSLFEGRWGVAAQIIDTEGNFLGVGTLPKA</sequence>
<feature type="domain" description="VOC" evidence="1">
    <location>
        <begin position="19"/>
        <end position="150"/>
    </location>
</feature>
<evidence type="ECO:0000259" key="1">
    <source>
        <dbReference type="PROSITE" id="PS51819"/>
    </source>
</evidence>
<name>A0AA39WSU3_9PEZI</name>
<accession>A0AA39WSU3</accession>
<dbReference type="InterPro" id="IPR052164">
    <property type="entry name" value="Anthracycline_SecMetBiosynth"/>
</dbReference>
<dbReference type="PROSITE" id="PS51819">
    <property type="entry name" value="VOC"/>
    <property type="match status" value="1"/>
</dbReference>
<dbReference type="InterPro" id="IPR037523">
    <property type="entry name" value="VOC_core"/>
</dbReference>
<dbReference type="AlphaFoldDB" id="A0AA39WSU3"/>
<protein>
    <recommendedName>
        <fullName evidence="1">VOC domain-containing protein</fullName>
    </recommendedName>
</protein>
<gene>
    <name evidence="2" type="ORF">B0T14DRAFT_567682</name>
</gene>
<dbReference type="Gene3D" id="3.10.180.10">
    <property type="entry name" value="2,3-Dihydroxybiphenyl 1,2-Dioxygenase, domain 1"/>
    <property type="match status" value="1"/>
</dbReference>
<reference evidence="2" key="1">
    <citation type="submission" date="2023-06" db="EMBL/GenBank/DDBJ databases">
        <title>Genome-scale phylogeny and comparative genomics of the fungal order Sordariales.</title>
        <authorList>
            <consortium name="Lawrence Berkeley National Laboratory"/>
            <person name="Hensen N."/>
            <person name="Bonometti L."/>
            <person name="Westerberg I."/>
            <person name="Brannstrom I.O."/>
            <person name="Guillou S."/>
            <person name="Cros-Aarteil S."/>
            <person name="Calhoun S."/>
            <person name="Haridas S."/>
            <person name="Kuo A."/>
            <person name="Mondo S."/>
            <person name="Pangilinan J."/>
            <person name="Riley R."/>
            <person name="Labutti K."/>
            <person name="Andreopoulos B."/>
            <person name="Lipzen A."/>
            <person name="Chen C."/>
            <person name="Yanf M."/>
            <person name="Daum C."/>
            <person name="Ng V."/>
            <person name="Clum A."/>
            <person name="Steindorff A."/>
            <person name="Ohm R."/>
            <person name="Martin F."/>
            <person name="Silar P."/>
            <person name="Natvig D."/>
            <person name="Lalanne C."/>
            <person name="Gautier V."/>
            <person name="Ament-Velasquez S.L."/>
            <person name="Kruys A."/>
            <person name="Hutchinson M.I."/>
            <person name="Powell A.J."/>
            <person name="Barry K."/>
            <person name="Miller A.N."/>
            <person name="Grigoriev I.V."/>
            <person name="Debuchy R."/>
            <person name="Gladieux P."/>
            <person name="Thoren M.H."/>
            <person name="Johannesson H."/>
        </authorList>
    </citation>
    <scope>NUCLEOTIDE SEQUENCE</scope>
    <source>
        <strain evidence="2">CBS 606.72</strain>
    </source>
</reference>
<dbReference type="EMBL" id="JAULSU010000004">
    <property type="protein sequence ID" value="KAK0620968.1"/>
    <property type="molecule type" value="Genomic_DNA"/>
</dbReference>
<comment type="caution">
    <text evidence="2">The sequence shown here is derived from an EMBL/GenBank/DDBJ whole genome shotgun (WGS) entry which is preliminary data.</text>
</comment>
<dbReference type="PANTHER" id="PTHR33993">
    <property type="entry name" value="GLYOXALASE-RELATED"/>
    <property type="match status" value="1"/>
</dbReference>
<organism evidence="2 3">
    <name type="scientific">Immersiella caudata</name>
    <dbReference type="NCBI Taxonomy" id="314043"/>
    <lineage>
        <taxon>Eukaryota</taxon>
        <taxon>Fungi</taxon>
        <taxon>Dikarya</taxon>
        <taxon>Ascomycota</taxon>
        <taxon>Pezizomycotina</taxon>
        <taxon>Sordariomycetes</taxon>
        <taxon>Sordariomycetidae</taxon>
        <taxon>Sordariales</taxon>
        <taxon>Lasiosphaeriaceae</taxon>
        <taxon>Immersiella</taxon>
    </lineage>
</organism>